<evidence type="ECO:0000313" key="1">
    <source>
        <dbReference type="Proteomes" id="UP000095286"/>
    </source>
</evidence>
<name>A0AC35UAJ3_9BILA</name>
<organism evidence="1 2">
    <name type="scientific">Rhabditophanes sp. KR3021</name>
    <dbReference type="NCBI Taxonomy" id="114890"/>
    <lineage>
        <taxon>Eukaryota</taxon>
        <taxon>Metazoa</taxon>
        <taxon>Ecdysozoa</taxon>
        <taxon>Nematoda</taxon>
        <taxon>Chromadorea</taxon>
        <taxon>Rhabditida</taxon>
        <taxon>Tylenchina</taxon>
        <taxon>Panagrolaimomorpha</taxon>
        <taxon>Strongyloidoidea</taxon>
        <taxon>Alloionematidae</taxon>
        <taxon>Rhabditophanes</taxon>
    </lineage>
</organism>
<dbReference type="Proteomes" id="UP000095286">
    <property type="component" value="Unplaced"/>
</dbReference>
<protein>
    <submittedName>
        <fullName evidence="2">DUF5857 domain-containing protein</fullName>
    </submittedName>
</protein>
<proteinExistence type="predicted"/>
<accession>A0AC35UAJ3</accession>
<dbReference type="WBParaSite" id="RSKR_0000877500.1">
    <property type="protein sequence ID" value="RSKR_0000877500.1"/>
    <property type="gene ID" value="RSKR_0000877500"/>
</dbReference>
<sequence length="219" mass="23484">METNPTSLSCLSERKGLYYISHHENEGGVSDSYGQVEQCEDPNDTCISGVGNTEYTTVSYKGCYGNLLKVLGDSISGNIPKSVTNCMKASVTGTFVTSYVNFCQCKGNFCNVDWTNSEPLTCVTGKTGLGLYSLLDMTPTSKVCSINEPCGKVIINDNGNIITAQGCASDVESLFTTNPAVSYPDNQCSEFGLLELASTEKNYDATLCSCTTQNCVMNN</sequence>
<reference evidence="2" key="1">
    <citation type="submission" date="2016-11" db="UniProtKB">
        <authorList>
            <consortium name="WormBaseParasite"/>
        </authorList>
    </citation>
    <scope>IDENTIFICATION</scope>
    <source>
        <strain evidence="2">KR3021</strain>
    </source>
</reference>
<evidence type="ECO:0000313" key="2">
    <source>
        <dbReference type="WBParaSite" id="RSKR_0000877500.1"/>
    </source>
</evidence>